<dbReference type="AlphaFoldDB" id="A0A517NME4"/>
<name>A0A517NME4_9BACT</name>
<dbReference type="Proteomes" id="UP000319817">
    <property type="component" value="Chromosome"/>
</dbReference>
<evidence type="ECO:0000313" key="3">
    <source>
        <dbReference type="Proteomes" id="UP000319817"/>
    </source>
</evidence>
<dbReference type="PANTHER" id="PTHR22901">
    <property type="entry name" value="SIALATE O-ACETYLESTERASE"/>
    <property type="match status" value="1"/>
</dbReference>
<organism evidence="2 3">
    <name type="scientific">Stieleria marina</name>
    <dbReference type="NCBI Taxonomy" id="1930275"/>
    <lineage>
        <taxon>Bacteria</taxon>
        <taxon>Pseudomonadati</taxon>
        <taxon>Planctomycetota</taxon>
        <taxon>Planctomycetia</taxon>
        <taxon>Pirellulales</taxon>
        <taxon>Pirellulaceae</taxon>
        <taxon>Stieleria</taxon>
    </lineage>
</organism>
<proteinExistence type="predicted"/>
<keyword evidence="3" id="KW-1185">Reference proteome</keyword>
<feature type="compositionally biased region" description="Basic residues" evidence="1">
    <location>
        <begin position="273"/>
        <end position="283"/>
    </location>
</feature>
<evidence type="ECO:0000256" key="1">
    <source>
        <dbReference type="SAM" id="MobiDB-lite"/>
    </source>
</evidence>
<dbReference type="GO" id="GO:0001681">
    <property type="term" value="F:sialate O-acetylesterase activity"/>
    <property type="evidence" value="ECO:0007669"/>
    <property type="project" value="InterPro"/>
</dbReference>
<dbReference type="InterPro" id="IPR036514">
    <property type="entry name" value="SGNH_hydro_sf"/>
</dbReference>
<sequence length="550" mass="59804">MISLIPFPNLLETAMKILSAITFAACLVVSPNLMADLRVPHFFSDHMVLQRDGDAQLWGNASPNANVSIEFGEKDFSVQADAAGKWKTGIAAGPANSQGRVLKISSGGQTIEIKDVLVGEVWLASGQSNMAFTLGRVPEYAKMLQTIDLPGVRMFCAAPTAAAEPQDNIVGDWLLPNTQAGNSMSAVAFFFAKKLHEELGVPVGIIKTAWGGKPVETLTSRAALSALPETKVLVDRLMKQQKAFDPVAAKKSYDQRLKFFKVASKQWQEKGKASGKRRPKAPARPKWPTMTEGNPGVLYDGMIHPFVGYTIQGAIWYQGEANAKAGKVPYDVTLPLMIRDWRDRWGTDFAFEFVQLANFKKVETEPGNNDPWPLLQDRMRLILETTPNTGMAVINDVGAANDIHPQDKKTPGDRLAIWALAKTYGQDIVYSGPLFASSNQADGAIKVEFTAVGDGLKSRDGGSLNRFEIAGSDKVWHWADAKISGKSTVTVSSKKVADPAAVRYAWAANPEGVNLVNSDGLPTSVFRTDDWDDVGSAEASRRTVPARRAQ</sequence>
<dbReference type="Gene3D" id="3.40.50.1110">
    <property type="entry name" value="SGNH hydrolase"/>
    <property type="match status" value="1"/>
</dbReference>
<reference evidence="2 3" key="1">
    <citation type="submission" date="2019-02" db="EMBL/GenBank/DDBJ databases">
        <title>Deep-cultivation of Planctomycetes and their phenomic and genomic characterization uncovers novel biology.</title>
        <authorList>
            <person name="Wiegand S."/>
            <person name="Jogler M."/>
            <person name="Boedeker C."/>
            <person name="Pinto D."/>
            <person name="Vollmers J."/>
            <person name="Rivas-Marin E."/>
            <person name="Kohn T."/>
            <person name="Peeters S.H."/>
            <person name="Heuer A."/>
            <person name="Rast P."/>
            <person name="Oberbeckmann S."/>
            <person name="Bunk B."/>
            <person name="Jeske O."/>
            <person name="Meyerdierks A."/>
            <person name="Storesund J.E."/>
            <person name="Kallscheuer N."/>
            <person name="Luecker S."/>
            <person name="Lage O.M."/>
            <person name="Pohl T."/>
            <person name="Merkel B.J."/>
            <person name="Hornburger P."/>
            <person name="Mueller R.-W."/>
            <person name="Bruemmer F."/>
            <person name="Labrenz M."/>
            <person name="Spormann A.M."/>
            <person name="Op den Camp H."/>
            <person name="Overmann J."/>
            <person name="Amann R."/>
            <person name="Jetten M.S.M."/>
            <person name="Mascher T."/>
            <person name="Medema M.H."/>
            <person name="Devos D.P."/>
            <person name="Kaster A.-K."/>
            <person name="Ovreas L."/>
            <person name="Rohde M."/>
            <person name="Galperin M.Y."/>
            <person name="Jogler C."/>
        </authorList>
    </citation>
    <scope>NUCLEOTIDE SEQUENCE [LARGE SCALE GENOMIC DNA]</scope>
    <source>
        <strain evidence="2 3">K23_9</strain>
    </source>
</reference>
<dbReference type="RefSeq" id="WP_419189528.1">
    <property type="nucleotide sequence ID" value="NZ_CP036526.1"/>
</dbReference>
<dbReference type="SUPFAM" id="SSF52266">
    <property type="entry name" value="SGNH hydrolase"/>
    <property type="match status" value="1"/>
</dbReference>
<gene>
    <name evidence="2" type="ORF">K239x_02350</name>
</gene>
<dbReference type="InterPro" id="IPR039329">
    <property type="entry name" value="SIAE"/>
</dbReference>
<evidence type="ECO:0000313" key="2">
    <source>
        <dbReference type="EMBL" id="QDT08297.1"/>
    </source>
</evidence>
<dbReference type="GO" id="GO:0005975">
    <property type="term" value="P:carbohydrate metabolic process"/>
    <property type="evidence" value="ECO:0007669"/>
    <property type="project" value="TreeGrafter"/>
</dbReference>
<feature type="region of interest" description="Disordered" evidence="1">
    <location>
        <begin position="268"/>
        <end position="289"/>
    </location>
</feature>
<dbReference type="PANTHER" id="PTHR22901:SF0">
    <property type="entry name" value="SIALATE O-ACETYLESTERASE"/>
    <property type="match status" value="1"/>
</dbReference>
<dbReference type="EMBL" id="CP036526">
    <property type="protein sequence ID" value="QDT08297.1"/>
    <property type="molecule type" value="Genomic_DNA"/>
</dbReference>
<accession>A0A517NME4</accession>
<evidence type="ECO:0008006" key="4">
    <source>
        <dbReference type="Google" id="ProtNLM"/>
    </source>
</evidence>
<protein>
    <recommendedName>
        <fullName evidence="4">Sialate O-acetylesterase domain-containing protein</fullName>
    </recommendedName>
</protein>